<keyword evidence="4" id="KW-1185">Reference proteome</keyword>
<evidence type="ECO:0000256" key="2">
    <source>
        <dbReference type="SAM" id="Phobius"/>
    </source>
</evidence>
<keyword evidence="2" id="KW-0472">Membrane</keyword>
<sequence length="87" mass="9336">MIIVALTLILAGSFTGAVVLWMQDGSLWQIVFAYIAGGYAGLIAGIPIMLLMGRWNAQAARPGKRTGKRGKKMQLGPAVAKRHENGR</sequence>
<dbReference type="RefSeq" id="WP_126156335.1">
    <property type="nucleotide sequence ID" value="NZ_UZWE01000086.1"/>
</dbReference>
<evidence type="ECO:0000313" key="3">
    <source>
        <dbReference type="EMBL" id="VDS10803.1"/>
    </source>
</evidence>
<reference evidence="3 4" key="1">
    <citation type="submission" date="2018-12" db="EMBL/GenBank/DDBJ databases">
        <authorList>
            <person name="Criscuolo A."/>
        </authorList>
    </citation>
    <scope>NUCLEOTIDE SEQUENCE [LARGE SCALE GENOMIC DNA]</scope>
    <source>
        <strain evidence="3">ACIP1116241</strain>
    </source>
</reference>
<evidence type="ECO:0000256" key="1">
    <source>
        <dbReference type="SAM" id="MobiDB-lite"/>
    </source>
</evidence>
<organism evidence="3 4">
    <name type="scientific">Paracoccus haematequi</name>
    <dbReference type="NCBI Taxonomy" id="2491866"/>
    <lineage>
        <taxon>Bacteria</taxon>
        <taxon>Pseudomonadati</taxon>
        <taxon>Pseudomonadota</taxon>
        <taxon>Alphaproteobacteria</taxon>
        <taxon>Rhodobacterales</taxon>
        <taxon>Paracoccaceae</taxon>
        <taxon>Paracoccus</taxon>
    </lineage>
</organism>
<protein>
    <submittedName>
        <fullName evidence="3">Uncharacterized protein</fullName>
    </submittedName>
</protein>
<feature type="transmembrane region" description="Helical" evidence="2">
    <location>
        <begin position="27"/>
        <end position="51"/>
    </location>
</feature>
<evidence type="ECO:0000313" key="4">
    <source>
        <dbReference type="Proteomes" id="UP000270743"/>
    </source>
</evidence>
<gene>
    <name evidence="3" type="ORF">PARHAE_04022</name>
</gene>
<dbReference type="AlphaFoldDB" id="A0A447ITF5"/>
<name>A0A447ITF5_9RHOB</name>
<feature type="compositionally biased region" description="Basic residues" evidence="1">
    <location>
        <begin position="62"/>
        <end position="72"/>
    </location>
</feature>
<keyword evidence="2" id="KW-1133">Transmembrane helix</keyword>
<accession>A0A447ITF5</accession>
<proteinExistence type="predicted"/>
<feature type="region of interest" description="Disordered" evidence="1">
    <location>
        <begin position="60"/>
        <end position="87"/>
    </location>
</feature>
<dbReference type="Proteomes" id="UP000270743">
    <property type="component" value="Unassembled WGS sequence"/>
</dbReference>
<keyword evidence="2" id="KW-0812">Transmembrane</keyword>
<dbReference type="EMBL" id="UZWE01000086">
    <property type="protein sequence ID" value="VDS10803.1"/>
    <property type="molecule type" value="Genomic_DNA"/>
</dbReference>